<dbReference type="PATRIC" id="fig|200452.3.peg.3699"/>
<comment type="caution">
    <text evidence="2">The sequence shown here is derived from an EMBL/GenBank/DDBJ whole genome shotgun (WGS) entry which is preliminary data.</text>
</comment>
<gene>
    <name evidence="2" type="ORF">ALO92_03083</name>
</gene>
<evidence type="ECO:0000313" key="2">
    <source>
        <dbReference type="EMBL" id="KPW82084.1"/>
    </source>
</evidence>
<sequence length="321" mass="34627">MSMSNFRIGRPRQVQPGSEAIPSRAVQDPLDQSIQRVCKSAWSGMPDSHAQMFQRFAEHRRLVFGVRASGAGIARLWAGGQLLCEIDGLAGFSQPGLPALPDGLPLTSSAARAAQLSDSHLRQLLSRGDLLAMGGERSGVQSLQTLGVGQQILSLQARREGPELWSLWHGSAPLVLNAEPDVPAAIPARYELLLLAPLLDYGGPTYADTQAWNAAYRRSLGDSPEPFDPACAEMAGRIEMILAALDDDAAGIVPLDHDIRPRPGGLKVEDFPATMFLPHPIGDFPSLCRVDDRAALYRLLLAVHEAGIALDIDPGWRDLIN</sequence>
<dbReference type="EMBL" id="LJQB01000086">
    <property type="protein sequence ID" value="KPW82084.1"/>
    <property type="molecule type" value="Genomic_DNA"/>
</dbReference>
<dbReference type="AlphaFoldDB" id="A0A0P9RDV8"/>
<feature type="region of interest" description="Disordered" evidence="1">
    <location>
        <begin position="1"/>
        <end position="26"/>
    </location>
</feature>
<organism evidence="2 3">
    <name type="scientific">Pseudomonas congelans</name>
    <dbReference type="NCBI Taxonomy" id="200452"/>
    <lineage>
        <taxon>Bacteria</taxon>
        <taxon>Pseudomonadati</taxon>
        <taxon>Pseudomonadota</taxon>
        <taxon>Gammaproteobacteria</taxon>
        <taxon>Pseudomonadales</taxon>
        <taxon>Pseudomonadaceae</taxon>
        <taxon>Pseudomonas</taxon>
    </lineage>
</organism>
<accession>A0A0P9RDV8</accession>
<reference evidence="2 3" key="1">
    <citation type="submission" date="2015-09" db="EMBL/GenBank/DDBJ databases">
        <title>Genome announcement of multiple Pseudomonas syringae strains.</title>
        <authorList>
            <person name="Thakur S."/>
            <person name="Wang P.W."/>
            <person name="Gong Y."/>
            <person name="Weir B.S."/>
            <person name="Guttman D.S."/>
        </authorList>
    </citation>
    <scope>NUCLEOTIDE SEQUENCE [LARGE SCALE GENOMIC DNA]</scope>
    <source>
        <strain evidence="2 3">ICMP19117</strain>
    </source>
</reference>
<proteinExistence type="predicted"/>
<protein>
    <submittedName>
        <fullName evidence="2">Putative adenylate cye</fullName>
    </submittedName>
</protein>
<evidence type="ECO:0000256" key="1">
    <source>
        <dbReference type="SAM" id="MobiDB-lite"/>
    </source>
</evidence>
<name>A0A0P9RDV8_9PSED</name>
<dbReference type="Proteomes" id="UP000050411">
    <property type="component" value="Unassembled WGS sequence"/>
</dbReference>
<evidence type="ECO:0000313" key="3">
    <source>
        <dbReference type="Proteomes" id="UP000050411"/>
    </source>
</evidence>